<protein>
    <submittedName>
        <fullName evidence="2">Uncharacterized protein</fullName>
    </submittedName>
</protein>
<feature type="compositionally biased region" description="Polar residues" evidence="1">
    <location>
        <begin position="73"/>
        <end position="85"/>
    </location>
</feature>
<comment type="caution">
    <text evidence="2">The sequence shown here is derived from an EMBL/GenBank/DDBJ whole genome shotgun (WGS) entry which is preliminary data.</text>
</comment>
<feature type="region of interest" description="Disordered" evidence="1">
    <location>
        <begin position="148"/>
        <end position="246"/>
    </location>
</feature>
<feature type="region of interest" description="Disordered" evidence="1">
    <location>
        <begin position="1"/>
        <end position="115"/>
    </location>
</feature>
<evidence type="ECO:0000313" key="2">
    <source>
        <dbReference type="EMBL" id="KAF3003800.1"/>
    </source>
</evidence>
<dbReference type="OrthoDB" id="3800518at2759"/>
<sequence length="517" mass="56629">MLHSSPFVHPTKNSDELASSLNQRANELTQETVQSAPSHGLKEKDSNPEDLLLEDAPIISPNLTETQFREDTPSTGVQPSVTSGEETFDTGDGSGMSETLSNISLSEDTTTPTPGSLVLSTREYIEQNVFSPCRTSLLELLNIIETGDREGCDLGDDLIDNESRRSGDSSTLASEGQPCDASDASGTGGSGSHSTIPVGAPSFPSGSKRPHVPDRDKSGAGEDGNDKPPKTPKRGEGLGAEGKKSPRKPLFPCPCRSEFCLGTNSDISDLIRSLRISHRIMFCIECCELLSFPSDSEDQDAEGFLEQHQISSCTRRCISRSCSQGPVSPHERTSLCPTKVERTLQRKLDVWTTIWKLVNPPPPSPESIEYISGDYRGNQHYDKVVRRTTRKTAAKKTLKEKEAVMKVAVQAAEIETKLKVANEETERCTKAIRDQNVIILGLLDLCIRHNTEVDMGTQEIIWRVCPDVFRKVVQKQTRFSKQVLDSAIAYPEGYPPAPDLEQFLNFGGMPGTAEFNS</sequence>
<feature type="compositionally biased region" description="Basic and acidic residues" evidence="1">
    <location>
        <begin position="211"/>
        <end position="244"/>
    </location>
</feature>
<feature type="compositionally biased region" description="Polar residues" evidence="1">
    <location>
        <begin position="16"/>
        <end position="37"/>
    </location>
</feature>
<organism evidence="2 3">
    <name type="scientific">Curvularia kusanoi</name>
    <name type="common">Cochliobolus kusanoi</name>
    <dbReference type="NCBI Taxonomy" id="90978"/>
    <lineage>
        <taxon>Eukaryota</taxon>
        <taxon>Fungi</taxon>
        <taxon>Dikarya</taxon>
        <taxon>Ascomycota</taxon>
        <taxon>Pezizomycotina</taxon>
        <taxon>Dothideomycetes</taxon>
        <taxon>Pleosporomycetidae</taxon>
        <taxon>Pleosporales</taxon>
        <taxon>Pleosporineae</taxon>
        <taxon>Pleosporaceae</taxon>
        <taxon>Curvularia</taxon>
    </lineage>
</organism>
<gene>
    <name evidence="2" type="ORF">E8E13_010246</name>
</gene>
<accession>A0A9P4TG67</accession>
<dbReference type="EMBL" id="SWKU01000009">
    <property type="protein sequence ID" value="KAF3003800.1"/>
    <property type="molecule type" value="Genomic_DNA"/>
</dbReference>
<evidence type="ECO:0000313" key="3">
    <source>
        <dbReference type="Proteomes" id="UP000801428"/>
    </source>
</evidence>
<reference evidence="2" key="1">
    <citation type="submission" date="2019-04" db="EMBL/GenBank/DDBJ databases">
        <title>Sequencing of skin fungus with MAO and IRED activity.</title>
        <authorList>
            <person name="Marsaioli A.J."/>
            <person name="Bonatto J.M.C."/>
            <person name="Reis Junior O."/>
        </authorList>
    </citation>
    <scope>NUCLEOTIDE SEQUENCE</scope>
    <source>
        <strain evidence="2">30M1</strain>
    </source>
</reference>
<feature type="compositionally biased region" description="Polar residues" evidence="1">
    <location>
        <begin position="96"/>
        <end position="114"/>
    </location>
</feature>
<keyword evidence="3" id="KW-1185">Reference proteome</keyword>
<dbReference type="AlphaFoldDB" id="A0A9P4TG67"/>
<dbReference type="Proteomes" id="UP000801428">
    <property type="component" value="Unassembled WGS sequence"/>
</dbReference>
<proteinExistence type="predicted"/>
<evidence type="ECO:0000256" key="1">
    <source>
        <dbReference type="SAM" id="MobiDB-lite"/>
    </source>
</evidence>
<name>A0A9P4TG67_CURKU</name>